<sequence length="343" mass="39323">MQPLFAFIRNQCIPNDSSKKPFMLTLKENGNSVEDGQTFGTYLIIDNLRREDYGEYICKITKPGKSIEQRVYVAEKSEVKYLNPNPVPVTKLILCMSAIFFLCLAAVILNLQYGLPLRVRFKDSFGIVEENDGKANDVLILYSSKDSEIALGVLMPTLQTKFNYKCVSREFPLNLNYWFGELQDEALKSRRIIALLSPPVLNDTWTTAGIYQAIKQLQALGPKLICVTLKELPKCENETKNSQGETLSSLTRTINVIVWERAKDDKFWLALRLRLPPKRRNDRLVECRNQSQGKHNARCFDFVAAYSSIVLFVYYTAVDKDLAERMLRQVRQDPPSPYPAMRI</sequence>
<proteinExistence type="predicted"/>
<gene>
    <name evidence="6" type="ORF">Zmor_014294</name>
</gene>
<keyword evidence="3" id="KW-0393">Immunoglobulin domain</keyword>
<evidence type="ECO:0000259" key="5">
    <source>
        <dbReference type="PROSITE" id="PS50104"/>
    </source>
</evidence>
<dbReference type="InterPro" id="IPR035897">
    <property type="entry name" value="Toll_tir_struct_dom_sf"/>
</dbReference>
<keyword evidence="4" id="KW-0812">Transmembrane</keyword>
<feature type="domain" description="TIR" evidence="5">
    <location>
        <begin position="134"/>
        <end position="275"/>
    </location>
</feature>
<evidence type="ECO:0000256" key="1">
    <source>
        <dbReference type="ARBA" id="ARBA00023157"/>
    </source>
</evidence>
<dbReference type="SUPFAM" id="SSF48726">
    <property type="entry name" value="Immunoglobulin"/>
    <property type="match status" value="1"/>
</dbReference>
<dbReference type="Gene3D" id="2.60.40.10">
    <property type="entry name" value="Immunoglobulins"/>
    <property type="match status" value="1"/>
</dbReference>
<dbReference type="InterPro" id="IPR015621">
    <property type="entry name" value="IL-1_rcpt_fam"/>
</dbReference>
<keyword evidence="4" id="KW-1133">Transmembrane helix</keyword>
<dbReference type="PANTHER" id="PTHR11890">
    <property type="entry name" value="INTERLEUKIN-1 RECEPTOR FAMILY MEMBER"/>
    <property type="match status" value="1"/>
</dbReference>
<evidence type="ECO:0000256" key="3">
    <source>
        <dbReference type="ARBA" id="ARBA00023319"/>
    </source>
</evidence>
<dbReference type="PANTHER" id="PTHR11890:SF44">
    <property type="entry name" value="X-LINKED INTERLEUKIN-1 RECEPTOR ACCESSORY PROTEIN-LIKE 2"/>
    <property type="match status" value="1"/>
</dbReference>
<accession>A0AA38IH58</accession>
<dbReference type="EMBL" id="JALNTZ010000004">
    <property type="protein sequence ID" value="KAJ3655156.1"/>
    <property type="molecule type" value="Genomic_DNA"/>
</dbReference>
<evidence type="ECO:0000313" key="6">
    <source>
        <dbReference type="EMBL" id="KAJ3655156.1"/>
    </source>
</evidence>
<dbReference type="AlphaFoldDB" id="A0AA38IH58"/>
<dbReference type="SUPFAM" id="SSF52200">
    <property type="entry name" value="Toll/Interleukin receptor TIR domain"/>
    <property type="match status" value="1"/>
</dbReference>
<evidence type="ECO:0000256" key="4">
    <source>
        <dbReference type="SAM" id="Phobius"/>
    </source>
</evidence>
<reference evidence="6" key="1">
    <citation type="journal article" date="2023" name="G3 (Bethesda)">
        <title>Whole genome assemblies of Zophobas morio and Tenebrio molitor.</title>
        <authorList>
            <person name="Kaur S."/>
            <person name="Stinson S.A."/>
            <person name="diCenzo G.C."/>
        </authorList>
    </citation>
    <scope>NUCLEOTIDE SEQUENCE</scope>
    <source>
        <strain evidence="6">QUZm001</strain>
    </source>
</reference>
<evidence type="ECO:0000313" key="7">
    <source>
        <dbReference type="Proteomes" id="UP001168821"/>
    </source>
</evidence>
<name>A0AA38IH58_9CUCU</name>
<dbReference type="PROSITE" id="PS50104">
    <property type="entry name" value="TIR"/>
    <property type="match status" value="1"/>
</dbReference>
<keyword evidence="4" id="KW-0472">Membrane</keyword>
<keyword evidence="7" id="KW-1185">Reference proteome</keyword>
<dbReference type="GO" id="GO:0007165">
    <property type="term" value="P:signal transduction"/>
    <property type="evidence" value="ECO:0007669"/>
    <property type="project" value="InterPro"/>
</dbReference>
<comment type="caution">
    <text evidence="6">The sequence shown here is derived from an EMBL/GenBank/DDBJ whole genome shotgun (WGS) entry which is preliminary data.</text>
</comment>
<dbReference type="Gene3D" id="3.40.50.10140">
    <property type="entry name" value="Toll/interleukin-1 receptor homology (TIR) domain"/>
    <property type="match status" value="1"/>
</dbReference>
<keyword evidence="2" id="KW-0325">Glycoprotein</keyword>
<dbReference type="InterPro" id="IPR000157">
    <property type="entry name" value="TIR_dom"/>
</dbReference>
<dbReference type="InterPro" id="IPR013783">
    <property type="entry name" value="Ig-like_fold"/>
</dbReference>
<feature type="transmembrane region" description="Helical" evidence="4">
    <location>
        <begin position="89"/>
        <end position="111"/>
    </location>
</feature>
<organism evidence="6 7">
    <name type="scientific">Zophobas morio</name>
    <dbReference type="NCBI Taxonomy" id="2755281"/>
    <lineage>
        <taxon>Eukaryota</taxon>
        <taxon>Metazoa</taxon>
        <taxon>Ecdysozoa</taxon>
        <taxon>Arthropoda</taxon>
        <taxon>Hexapoda</taxon>
        <taxon>Insecta</taxon>
        <taxon>Pterygota</taxon>
        <taxon>Neoptera</taxon>
        <taxon>Endopterygota</taxon>
        <taxon>Coleoptera</taxon>
        <taxon>Polyphaga</taxon>
        <taxon>Cucujiformia</taxon>
        <taxon>Tenebrionidae</taxon>
        <taxon>Zophobas</taxon>
    </lineage>
</organism>
<dbReference type="InterPro" id="IPR036179">
    <property type="entry name" value="Ig-like_dom_sf"/>
</dbReference>
<keyword evidence="1" id="KW-1015">Disulfide bond</keyword>
<evidence type="ECO:0000256" key="2">
    <source>
        <dbReference type="ARBA" id="ARBA00023180"/>
    </source>
</evidence>
<protein>
    <recommendedName>
        <fullName evidence="5">TIR domain-containing protein</fullName>
    </recommendedName>
</protein>
<dbReference type="Proteomes" id="UP001168821">
    <property type="component" value="Unassembled WGS sequence"/>
</dbReference>